<dbReference type="EMBL" id="HACG01024628">
    <property type="protein sequence ID" value="CEK71493.1"/>
    <property type="molecule type" value="Transcribed_RNA"/>
</dbReference>
<sequence>MSKMEMMKVEIREESTIVRAEMVDVSVICSSGMISRQISHANLKYGTGYDVQTLK</sequence>
<gene>
    <name evidence="1" type="primary">ORF78620</name>
</gene>
<evidence type="ECO:0000313" key="1">
    <source>
        <dbReference type="EMBL" id="CEK71493.1"/>
    </source>
</evidence>
<reference evidence="1" key="1">
    <citation type="submission" date="2014-12" db="EMBL/GenBank/DDBJ databases">
        <title>Insight into the proteome of Arion vulgaris.</title>
        <authorList>
            <person name="Aradska J."/>
            <person name="Bulat T."/>
            <person name="Smidak R."/>
            <person name="Sarate P."/>
            <person name="Gangsoo J."/>
            <person name="Sialana F."/>
            <person name="Bilban M."/>
            <person name="Lubec G."/>
        </authorList>
    </citation>
    <scope>NUCLEOTIDE SEQUENCE</scope>
    <source>
        <tissue evidence="1">Skin</tissue>
    </source>
</reference>
<organism evidence="1">
    <name type="scientific">Arion vulgaris</name>
    <dbReference type="NCBI Taxonomy" id="1028688"/>
    <lineage>
        <taxon>Eukaryota</taxon>
        <taxon>Metazoa</taxon>
        <taxon>Spiralia</taxon>
        <taxon>Lophotrochozoa</taxon>
        <taxon>Mollusca</taxon>
        <taxon>Gastropoda</taxon>
        <taxon>Heterobranchia</taxon>
        <taxon>Euthyneura</taxon>
        <taxon>Panpulmonata</taxon>
        <taxon>Eupulmonata</taxon>
        <taxon>Stylommatophora</taxon>
        <taxon>Helicina</taxon>
        <taxon>Arionoidea</taxon>
        <taxon>Arionidae</taxon>
        <taxon>Arion</taxon>
    </lineage>
</organism>
<proteinExistence type="predicted"/>
<protein>
    <submittedName>
        <fullName evidence="1">Uncharacterized protein</fullName>
    </submittedName>
</protein>
<accession>A0A0B6ZSI9</accession>
<dbReference type="AlphaFoldDB" id="A0A0B6ZSI9"/>
<name>A0A0B6ZSI9_9EUPU</name>